<accession>A0A919MDY8</accession>
<reference evidence="1" key="1">
    <citation type="submission" date="2021-01" db="EMBL/GenBank/DDBJ databases">
        <title>Whole genome shotgun sequence of Actinoplanes ferrugineus NBRC 15555.</title>
        <authorList>
            <person name="Komaki H."/>
            <person name="Tamura T."/>
        </authorList>
    </citation>
    <scope>NUCLEOTIDE SEQUENCE</scope>
    <source>
        <strain evidence="1">NBRC 15555</strain>
    </source>
</reference>
<organism evidence="1 2">
    <name type="scientific">Paractinoplanes ferrugineus</name>
    <dbReference type="NCBI Taxonomy" id="113564"/>
    <lineage>
        <taxon>Bacteria</taxon>
        <taxon>Bacillati</taxon>
        <taxon>Actinomycetota</taxon>
        <taxon>Actinomycetes</taxon>
        <taxon>Micromonosporales</taxon>
        <taxon>Micromonosporaceae</taxon>
        <taxon>Paractinoplanes</taxon>
    </lineage>
</organism>
<evidence type="ECO:0000313" key="1">
    <source>
        <dbReference type="EMBL" id="GIE16306.1"/>
    </source>
</evidence>
<comment type="caution">
    <text evidence="1">The sequence shown here is derived from an EMBL/GenBank/DDBJ whole genome shotgun (WGS) entry which is preliminary data.</text>
</comment>
<keyword evidence="2" id="KW-1185">Reference proteome</keyword>
<name>A0A919MDY8_9ACTN</name>
<dbReference type="RefSeq" id="WP_203822647.1">
    <property type="nucleotide sequence ID" value="NZ_BAAABP010000005.1"/>
</dbReference>
<dbReference type="Proteomes" id="UP000598174">
    <property type="component" value="Unassembled WGS sequence"/>
</dbReference>
<protein>
    <recommendedName>
        <fullName evidence="3">DUF2190 family protein</fullName>
    </recommendedName>
</protein>
<evidence type="ECO:0000313" key="2">
    <source>
        <dbReference type="Proteomes" id="UP000598174"/>
    </source>
</evidence>
<gene>
    <name evidence="1" type="ORF">Afe05nite_81460</name>
</gene>
<evidence type="ECO:0008006" key="3">
    <source>
        <dbReference type="Google" id="ProtNLM"/>
    </source>
</evidence>
<proteinExistence type="predicted"/>
<dbReference type="EMBL" id="BOMM01000081">
    <property type="protein sequence ID" value="GIE16306.1"/>
    <property type="molecule type" value="Genomic_DNA"/>
</dbReference>
<dbReference type="AlphaFoldDB" id="A0A919MDY8"/>
<sequence length="117" mass="12071">MAKNTVIMWTKSRAMAFTDPAIPQSGDPGRTGQIPAVALTNEDSNGLVTGAEDGTFNLSVKGVDGSGNQAVADGDILYYVDADTPKLSKKTTGVRFGYARAAVSSGATTVIPVEVGY</sequence>